<dbReference type="Proteomes" id="UP000189513">
    <property type="component" value="Unassembled WGS sequence"/>
</dbReference>
<evidence type="ECO:0000313" key="1">
    <source>
        <dbReference type="EMBL" id="CDR36314.1"/>
    </source>
</evidence>
<accession>A0A061AFI5</accession>
<proteinExistence type="predicted"/>
<dbReference type="PANTHER" id="PTHR12069:SF0">
    <property type="entry name" value="DNA-DIRECTED RNA POLYMERASE III SUBUNIT RPC5"/>
    <property type="match status" value="1"/>
</dbReference>
<reference evidence="3" key="2">
    <citation type="journal article" date="2017" name="Genome Announc.">
        <title>Genome sequences of Cyberlindnera fabianii 65, Pichia kudriavzevii 129, and Saccharomyces cerevisiae 131 isolated from fermented masau fruits in Zimbabwe.</title>
        <authorList>
            <person name="van Rijswijck I.M.H."/>
            <person name="Derks M.F.L."/>
            <person name="Abee T."/>
            <person name="de Ridder D."/>
            <person name="Smid E.J."/>
        </authorList>
    </citation>
    <scope>NUCLEOTIDE SEQUENCE [LARGE SCALE GENOMIC DNA]</scope>
    <source>
        <strain evidence="3">65</strain>
    </source>
</reference>
<keyword evidence="2" id="KW-0240">DNA-directed RNA polymerase</keyword>
<sequence>MSKLFVSDDEADIDDRAPIFEADEELDDPVLTEIPIIMKPKNNSDNLYVLQYPGRPPYRQFVGDSRVLETRFKPSTELIEVDVPIATEQFFDEKKSIKWGGIQKQTLSGVLSSLDGYYAARVQDGELVLIPVDSVAQMRPNLSYIDKEAQTNRESNRLDQPQNNTVQVVQMTVKGTNDTAPRLGGALMAKKKVDETEYNSLPWVDLTEENATRAREDLLKVTNKNILVSNATEEDYLGLLVKDTIVDPNPLK</sequence>
<evidence type="ECO:0000313" key="2">
    <source>
        <dbReference type="EMBL" id="ONH70212.1"/>
    </source>
</evidence>
<dbReference type="EMBL" id="MPUK01000001">
    <property type="protein sequence ID" value="ONH70212.1"/>
    <property type="molecule type" value="Genomic_DNA"/>
</dbReference>
<dbReference type="Pfam" id="PF04801">
    <property type="entry name" value="RPC5"/>
    <property type="match status" value="1"/>
</dbReference>
<evidence type="ECO:0000313" key="3">
    <source>
        <dbReference type="Proteomes" id="UP000189513"/>
    </source>
</evidence>
<reference evidence="1" key="1">
    <citation type="journal article" date="2014" name="Genome Announc.">
        <title>Genome sequence of the yeast Cyberlindnera fabianii (Hansenula fabianii).</title>
        <authorList>
            <person name="Freel K.C."/>
            <person name="Sarilar V."/>
            <person name="Neuveglise C."/>
            <person name="Devillers H."/>
            <person name="Friedrich A."/>
            <person name="Schacherer J."/>
        </authorList>
    </citation>
    <scope>NUCLEOTIDE SEQUENCE</scope>
    <source>
        <strain evidence="1">YJS4271</strain>
    </source>
</reference>
<keyword evidence="3" id="KW-1185">Reference proteome</keyword>
<dbReference type="GO" id="GO:0042797">
    <property type="term" value="P:tRNA transcription by RNA polymerase III"/>
    <property type="evidence" value="ECO:0007669"/>
    <property type="project" value="TreeGrafter"/>
</dbReference>
<dbReference type="GO" id="GO:0005666">
    <property type="term" value="C:RNA polymerase III complex"/>
    <property type="evidence" value="ECO:0007669"/>
    <property type="project" value="TreeGrafter"/>
</dbReference>
<keyword evidence="2" id="KW-0804">Transcription</keyword>
<dbReference type="OMA" id="NCHASIK"/>
<reference evidence="2" key="3">
    <citation type="submission" date="2017-01" db="EMBL/GenBank/DDBJ databases">
        <authorList>
            <person name="Mah S.A."/>
            <person name="Swanson W.J."/>
            <person name="Moy G.W."/>
            <person name="Vacquier V.D."/>
        </authorList>
    </citation>
    <scope>NUCLEOTIDE SEQUENCE [LARGE SCALE GENOMIC DNA]</scope>
    <source>
        <strain evidence="2">65</strain>
    </source>
</reference>
<dbReference type="EMBL" id="LK052886">
    <property type="protein sequence ID" value="CDR36314.1"/>
    <property type="molecule type" value="Genomic_DNA"/>
</dbReference>
<gene>
    <name evidence="2" type="ORF">BON22_0814</name>
    <name evidence="1" type="ORF">CYFA0S_01e00496g</name>
</gene>
<dbReference type="PANTHER" id="PTHR12069">
    <property type="entry name" value="DNA-DIRECTED RNA POLYMERASES III 80 KDA POLYPEPTIDE RNA POLYMERASE III SUBUNIT 5"/>
    <property type="match status" value="1"/>
</dbReference>
<dbReference type="OrthoDB" id="340681at2759"/>
<protein>
    <submittedName>
        <fullName evidence="1">CYFA0S01e00496g1_1</fullName>
    </submittedName>
    <submittedName>
        <fullName evidence="2">DNA-directed RNA polymerase III subunit RPC5</fullName>
    </submittedName>
</protein>
<dbReference type="VEuPathDB" id="FungiDB:BON22_0814"/>
<organism evidence="1">
    <name type="scientific">Cyberlindnera fabianii</name>
    <name type="common">Yeast</name>
    <name type="synonym">Hansenula fabianii</name>
    <dbReference type="NCBI Taxonomy" id="36022"/>
    <lineage>
        <taxon>Eukaryota</taxon>
        <taxon>Fungi</taxon>
        <taxon>Dikarya</taxon>
        <taxon>Ascomycota</taxon>
        <taxon>Saccharomycotina</taxon>
        <taxon>Saccharomycetes</taxon>
        <taxon>Phaffomycetales</taxon>
        <taxon>Phaffomycetaceae</taxon>
        <taxon>Cyberlindnera</taxon>
    </lineage>
</organism>
<dbReference type="InterPro" id="IPR006886">
    <property type="entry name" value="RNA_pol_III_Rpc5"/>
</dbReference>
<name>A0A061AFI5_CYBFA</name>
<dbReference type="STRING" id="36022.A0A061AFI5"/>
<dbReference type="AlphaFoldDB" id="A0A061AFI5"/>